<comment type="caution">
    <text evidence="2">The sequence shown here is derived from an EMBL/GenBank/DDBJ whole genome shotgun (WGS) entry which is preliminary data.</text>
</comment>
<evidence type="ECO:0000313" key="3">
    <source>
        <dbReference type="Proteomes" id="UP000499080"/>
    </source>
</evidence>
<reference evidence="2 3" key="1">
    <citation type="journal article" date="2019" name="Sci. Rep.">
        <title>Orb-weaving spider Araneus ventricosus genome elucidates the spidroin gene catalogue.</title>
        <authorList>
            <person name="Kono N."/>
            <person name="Nakamura H."/>
            <person name="Ohtoshi R."/>
            <person name="Moran D.A.P."/>
            <person name="Shinohara A."/>
            <person name="Yoshida Y."/>
            <person name="Fujiwara M."/>
            <person name="Mori M."/>
            <person name="Tomita M."/>
            <person name="Arakawa K."/>
        </authorList>
    </citation>
    <scope>NUCLEOTIDE SEQUENCE [LARGE SCALE GENOMIC DNA]</scope>
</reference>
<proteinExistence type="predicted"/>
<dbReference type="Proteomes" id="UP000499080">
    <property type="component" value="Unassembled WGS sequence"/>
</dbReference>
<feature type="non-terminal residue" evidence="2">
    <location>
        <position position="1"/>
    </location>
</feature>
<accession>A0A4Y2PKL7</accession>
<keyword evidence="3" id="KW-1185">Reference proteome</keyword>
<feature type="region of interest" description="Disordered" evidence="1">
    <location>
        <begin position="1"/>
        <end position="29"/>
    </location>
</feature>
<name>A0A4Y2PKL7_ARAVE</name>
<gene>
    <name evidence="2" type="ORF">AVEN_98833_1</name>
</gene>
<evidence type="ECO:0000313" key="2">
    <source>
        <dbReference type="EMBL" id="GBN51659.1"/>
    </source>
</evidence>
<sequence>HPRDEHESSSNEDSSDGGISEPKTGVQAE</sequence>
<evidence type="ECO:0000256" key="1">
    <source>
        <dbReference type="SAM" id="MobiDB-lite"/>
    </source>
</evidence>
<dbReference type="AlphaFoldDB" id="A0A4Y2PKL7"/>
<protein>
    <submittedName>
        <fullName evidence="2">Uncharacterized protein</fullName>
    </submittedName>
</protein>
<dbReference type="EMBL" id="BGPR01011507">
    <property type="protein sequence ID" value="GBN51659.1"/>
    <property type="molecule type" value="Genomic_DNA"/>
</dbReference>
<organism evidence="2 3">
    <name type="scientific">Araneus ventricosus</name>
    <name type="common">Orbweaver spider</name>
    <name type="synonym">Epeira ventricosa</name>
    <dbReference type="NCBI Taxonomy" id="182803"/>
    <lineage>
        <taxon>Eukaryota</taxon>
        <taxon>Metazoa</taxon>
        <taxon>Ecdysozoa</taxon>
        <taxon>Arthropoda</taxon>
        <taxon>Chelicerata</taxon>
        <taxon>Arachnida</taxon>
        <taxon>Araneae</taxon>
        <taxon>Araneomorphae</taxon>
        <taxon>Entelegynae</taxon>
        <taxon>Araneoidea</taxon>
        <taxon>Araneidae</taxon>
        <taxon>Araneus</taxon>
    </lineage>
</organism>